<evidence type="ECO:0000256" key="6">
    <source>
        <dbReference type="ARBA" id="ARBA00049157"/>
    </source>
</evidence>
<keyword evidence="10" id="KW-1185">Reference proteome</keyword>
<name>A0A9E6Y1G9_9ACTN</name>
<feature type="active site" description="Proton donor" evidence="7">
    <location>
        <position position="116"/>
    </location>
</feature>
<dbReference type="EMBL" id="CP087164">
    <property type="protein sequence ID" value="UGS37686.1"/>
    <property type="molecule type" value="Genomic_DNA"/>
</dbReference>
<dbReference type="Gene3D" id="3.20.20.70">
    <property type="entry name" value="Aldolase class I"/>
    <property type="match status" value="1"/>
</dbReference>
<dbReference type="Proteomes" id="UP001162834">
    <property type="component" value="Chromosome"/>
</dbReference>
<proteinExistence type="inferred from homology"/>
<evidence type="ECO:0000256" key="3">
    <source>
        <dbReference type="ARBA" id="ARBA00022793"/>
    </source>
</evidence>
<keyword evidence="4 7" id="KW-0665">Pyrimidine biosynthesis</keyword>
<sequence>MSQGDTRAAGTGFAGRLASCVASRESQIVLGLDPDPARLWPAAARADQPGGSPAERAAAAVAAHCALLIDAAGPACVAVKPQVACFERLGPPGWTALAGVAAHARAAGLLVLADAKRGDIDVTAAAYAQGLLTGLDTPWGRVDPLGADAVTVNPYLGRDALDPFAAAAREAGAGLFVLVRTSNPGAADVEDAEMAAGGALWERVAKLVARLGDDLDGGGGPLSAVGAVMGATAPEHLARARELMPRTPFLLPGIGAQGGRVEDLAPAFAPGPAGGLVTASRSIARAHESSGGDPASAAAAEAERLRAAAWALQGP</sequence>
<keyword evidence="3 7" id="KW-0210">Decarboxylase</keyword>
<comment type="catalytic activity">
    <reaction evidence="6 7">
        <text>orotidine 5'-phosphate + H(+) = UMP + CO2</text>
        <dbReference type="Rhea" id="RHEA:11596"/>
        <dbReference type="ChEBI" id="CHEBI:15378"/>
        <dbReference type="ChEBI" id="CHEBI:16526"/>
        <dbReference type="ChEBI" id="CHEBI:57538"/>
        <dbReference type="ChEBI" id="CHEBI:57865"/>
        <dbReference type="EC" id="4.1.1.23"/>
    </reaction>
</comment>
<dbReference type="Pfam" id="PF00215">
    <property type="entry name" value="OMPdecase"/>
    <property type="match status" value="1"/>
</dbReference>
<keyword evidence="5 7" id="KW-0456">Lyase</keyword>
<dbReference type="KEGG" id="sbae:DSM104329_04106"/>
<dbReference type="PROSITE" id="PS00156">
    <property type="entry name" value="OMPDECASE"/>
    <property type="match status" value="1"/>
</dbReference>
<reference evidence="9" key="1">
    <citation type="journal article" date="2022" name="Int. J. Syst. Evol. Microbiol.">
        <title>Pseudomonas aegrilactucae sp. nov. and Pseudomonas morbosilactucae sp. nov., pathogens causing bacterial rot of lettuce in Japan.</title>
        <authorList>
            <person name="Sawada H."/>
            <person name="Fujikawa T."/>
            <person name="Satou M."/>
        </authorList>
    </citation>
    <scope>NUCLEOTIDE SEQUENCE</scope>
    <source>
        <strain evidence="9">0166_1</strain>
    </source>
</reference>
<gene>
    <name evidence="7 9" type="primary">pyrF</name>
    <name evidence="9" type="ORF">DSM104329_04106</name>
</gene>
<comment type="pathway">
    <text evidence="1 7">Pyrimidine metabolism; UMP biosynthesis via de novo pathway; UMP from orotate: step 2/2.</text>
</comment>
<evidence type="ECO:0000313" key="9">
    <source>
        <dbReference type="EMBL" id="UGS37686.1"/>
    </source>
</evidence>
<comment type="similarity">
    <text evidence="2 7">Belongs to the OMP decarboxylase family. Type 2 subfamily.</text>
</comment>
<evidence type="ECO:0000256" key="4">
    <source>
        <dbReference type="ARBA" id="ARBA00022975"/>
    </source>
</evidence>
<dbReference type="RefSeq" id="WP_259311731.1">
    <property type="nucleotide sequence ID" value="NZ_CP087164.1"/>
</dbReference>
<evidence type="ECO:0000259" key="8">
    <source>
        <dbReference type="SMART" id="SM00934"/>
    </source>
</evidence>
<evidence type="ECO:0000256" key="7">
    <source>
        <dbReference type="HAMAP-Rule" id="MF_01215"/>
    </source>
</evidence>
<dbReference type="HAMAP" id="MF_01215">
    <property type="entry name" value="OMPdecase_type2"/>
    <property type="match status" value="1"/>
</dbReference>
<evidence type="ECO:0000256" key="2">
    <source>
        <dbReference type="ARBA" id="ARBA00008847"/>
    </source>
</evidence>
<dbReference type="CDD" id="cd04725">
    <property type="entry name" value="OMP_decarboxylase_like"/>
    <property type="match status" value="1"/>
</dbReference>
<dbReference type="EC" id="4.1.1.23" evidence="7"/>
<evidence type="ECO:0000313" key="10">
    <source>
        <dbReference type="Proteomes" id="UP001162834"/>
    </source>
</evidence>
<dbReference type="InterPro" id="IPR011060">
    <property type="entry name" value="RibuloseP-bd_barrel"/>
</dbReference>
<dbReference type="PANTHER" id="PTHR43375">
    <property type="entry name" value="OROTIDINE 5'-PHOSPHATE DECARBOXYLASE"/>
    <property type="match status" value="1"/>
</dbReference>
<dbReference type="NCBIfam" id="TIGR02127">
    <property type="entry name" value="pyrF_sub2"/>
    <property type="match status" value="1"/>
</dbReference>
<dbReference type="GO" id="GO:0044205">
    <property type="term" value="P:'de novo' UMP biosynthetic process"/>
    <property type="evidence" value="ECO:0007669"/>
    <property type="project" value="UniProtKB-UniRule"/>
</dbReference>
<dbReference type="PANTHER" id="PTHR43375:SF1">
    <property type="entry name" value="OROTIDINE 5'-PHOSPHATE DECARBOXYLASE"/>
    <property type="match status" value="1"/>
</dbReference>
<dbReference type="InterPro" id="IPR001754">
    <property type="entry name" value="OMPdeCOase_dom"/>
</dbReference>
<dbReference type="GO" id="GO:0006207">
    <property type="term" value="P:'de novo' pyrimidine nucleobase biosynthetic process"/>
    <property type="evidence" value="ECO:0007669"/>
    <property type="project" value="InterPro"/>
</dbReference>
<evidence type="ECO:0000256" key="1">
    <source>
        <dbReference type="ARBA" id="ARBA00004861"/>
    </source>
</evidence>
<dbReference type="InterPro" id="IPR018089">
    <property type="entry name" value="OMPdecase_AS"/>
</dbReference>
<dbReference type="InterPro" id="IPR011995">
    <property type="entry name" value="OMPdecase_type-2"/>
</dbReference>
<dbReference type="SMART" id="SM00934">
    <property type="entry name" value="OMPdecase"/>
    <property type="match status" value="1"/>
</dbReference>
<accession>A0A9E6Y1G9</accession>
<organism evidence="9 10">
    <name type="scientific">Capillimicrobium parvum</name>
    <dbReference type="NCBI Taxonomy" id="2884022"/>
    <lineage>
        <taxon>Bacteria</taxon>
        <taxon>Bacillati</taxon>
        <taxon>Actinomycetota</taxon>
        <taxon>Thermoleophilia</taxon>
        <taxon>Solirubrobacterales</taxon>
        <taxon>Capillimicrobiaceae</taxon>
        <taxon>Capillimicrobium</taxon>
    </lineage>
</organism>
<dbReference type="GO" id="GO:0004590">
    <property type="term" value="F:orotidine-5'-phosphate decarboxylase activity"/>
    <property type="evidence" value="ECO:0007669"/>
    <property type="project" value="UniProtKB-UniRule"/>
</dbReference>
<evidence type="ECO:0000256" key="5">
    <source>
        <dbReference type="ARBA" id="ARBA00023239"/>
    </source>
</evidence>
<dbReference type="InterPro" id="IPR013785">
    <property type="entry name" value="Aldolase_TIM"/>
</dbReference>
<dbReference type="SUPFAM" id="SSF51366">
    <property type="entry name" value="Ribulose-phoshate binding barrel"/>
    <property type="match status" value="1"/>
</dbReference>
<dbReference type="AlphaFoldDB" id="A0A9E6Y1G9"/>
<protein>
    <recommendedName>
        <fullName evidence="7">Orotidine 5'-phosphate decarboxylase</fullName>
        <ecNumber evidence="7">4.1.1.23</ecNumber>
    </recommendedName>
    <alternativeName>
        <fullName evidence="7">OMP decarboxylase</fullName>
        <shortName evidence="7">OMPDCase</shortName>
        <shortName evidence="7">OMPdecase</shortName>
    </alternativeName>
</protein>
<feature type="domain" description="Orotidine 5'-phosphate decarboxylase" evidence="8">
    <location>
        <begin position="27"/>
        <end position="301"/>
    </location>
</feature>